<dbReference type="AlphaFoldDB" id="A0A7W4YJM6"/>
<protein>
    <submittedName>
        <fullName evidence="2">Dihydrofolate reductase</fullName>
    </submittedName>
</protein>
<dbReference type="PANTHER" id="PTHR38011">
    <property type="entry name" value="DIHYDROFOLATE REDUCTASE FAMILY PROTEIN (AFU_ORTHOLOGUE AFUA_8G06820)"/>
    <property type="match status" value="1"/>
</dbReference>
<dbReference type="InterPro" id="IPR050765">
    <property type="entry name" value="Riboflavin_Biosynth_HTPR"/>
</dbReference>
<evidence type="ECO:0000259" key="1">
    <source>
        <dbReference type="Pfam" id="PF01872"/>
    </source>
</evidence>
<gene>
    <name evidence="2" type="ORF">FHX33_003364</name>
</gene>
<dbReference type="RefSeq" id="WP_021764287.1">
    <property type="nucleotide sequence ID" value="NZ_JACHVP010000004.1"/>
</dbReference>
<keyword evidence="3" id="KW-1185">Reference proteome</keyword>
<proteinExistence type="predicted"/>
<organism evidence="2 3">
    <name type="scientific">Leifsonia aquatica</name>
    <name type="common">Corynebacterium aquaticum</name>
    <dbReference type="NCBI Taxonomy" id="144185"/>
    <lineage>
        <taxon>Bacteria</taxon>
        <taxon>Bacillati</taxon>
        <taxon>Actinomycetota</taxon>
        <taxon>Actinomycetes</taxon>
        <taxon>Micrococcales</taxon>
        <taxon>Microbacteriaceae</taxon>
        <taxon>Leifsonia</taxon>
    </lineage>
</organism>
<sequence>MRRLIVTEFMSLDGVVEAPGGERSHRHGGWTFPYATDALQAAKLQEIQEAGSLLLGRHTYEQFAEAWPPREGEFADRMNDLPKTVVASGHEPLDWNASRLDTAASGTVRAAVAALKEGEGGPILVAGSATLVRSLVVWGLVDELRLLVYPVLLGGGRRIFPDDREKWTFELAELERYDSGAVLHVYRLAGS</sequence>
<evidence type="ECO:0000313" key="3">
    <source>
        <dbReference type="Proteomes" id="UP000538196"/>
    </source>
</evidence>
<dbReference type="GO" id="GO:0009231">
    <property type="term" value="P:riboflavin biosynthetic process"/>
    <property type="evidence" value="ECO:0007669"/>
    <property type="project" value="InterPro"/>
</dbReference>
<comment type="caution">
    <text evidence="2">The sequence shown here is derived from an EMBL/GenBank/DDBJ whole genome shotgun (WGS) entry which is preliminary data.</text>
</comment>
<evidence type="ECO:0000313" key="2">
    <source>
        <dbReference type="EMBL" id="MBB2968588.1"/>
    </source>
</evidence>
<dbReference type="Pfam" id="PF01872">
    <property type="entry name" value="RibD_C"/>
    <property type="match status" value="1"/>
</dbReference>
<feature type="domain" description="Bacterial bifunctional deaminase-reductase C-terminal" evidence="1">
    <location>
        <begin position="4"/>
        <end position="183"/>
    </location>
</feature>
<accession>A0A7W4YJM6</accession>
<dbReference type="GO" id="GO:0008703">
    <property type="term" value="F:5-amino-6-(5-phosphoribosylamino)uracil reductase activity"/>
    <property type="evidence" value="ECO:0007669"/>
    <property type="project" value="InterPro"/>
</dbReference>
<dbReference type="PANTHER" id="PTHR38011:SF11">
    <property type="entry name" value="2,5-DIAMINO-6-RIBOSYLAMINO-4(3H)-PYRIMIDINONE 5'-PHOSPHATE REDUCTASE"/>
    <property type="match status" value="1"/>
</dbReference>
<dbReference type="Gene3D" id="3.40.430.10">
    <property type="entry name" value="Dihydrofolate Reductase, subunit A"/>
    <property type="match status" value="1"/>
</dbReference>
<dbReference type="InterPro" id="IPR024072">
    <property type="entry name" value="DHFR-like_dom_sf"/>
</dbReference>
<reference evidence="2 3" key="1">
    <citation type="submission" date="2020-08" db="EMBL/GenBank/DDBJ databases">
        <title>Sequencing the genomes of 1000 actinobacteria strains.</title>
        <authorList>
            <person name="Klenk H.-P."/>
        </authorList>
    </citation>
    <scope>NUCLEOTIDE SEQUENCE [LARGE SCALE GENOMIC DNA]</scope>
    <source>
        <strain evidence="2 3">DSM 20146</strain>
    </source>
</reference>
<dbReference type="Proteomes" id="UP000538196">
    <property type="component" value="Unassembled WGS sequence"/>
</dbReference>
<dbReference type="EMBL" id="JACHVP010000004">
    <property type="protein sequence ID" value="MBB2968588.1"/>
    <property type="molecule type" value="Genomic_DNA"/>
</dbReference>
<name>A0A7W4YJM6_LEIAQ</name>
<dbReference type="InterPro" id="IPR002734">
    <property type="entry name" value="RibDG_C"/>
</dbReference>
<dbReference type="SUPFAM" id="SSF53597">
    <property type="entry name" value="Dihydrofolate reductase-like"/>
    <property type="match status" value="1"/>
</dbReference>